<organism evidence="4 5">
    <name type="scientific">Actinopolymorpha pittospori</name>
    <dbReference type="NCBI Taxonomy" id="648752"/>
    <lineage>
        <taxon>Bacteria</taxon>
        <taxon>Bacillati</taxon>
        <taxon>Actinomycetota</taxon>
        <taxon>Actinomycetes</taxon>
        <taxon>Propionibacteriales</taxon>
        <taxon>Actinopolymorphaceae</taxon>
        <taxon>Actinopolymorpha</taxon>
    </lineage>
</organism>
<evidence type="ECO:0000256" key="1">
    <source>
        <dbReference type="ARBA" id="ARBA00007430"/>
    </source>
</evidence>
<proteinExistence type="inferred from homology"/>
<keyword evidence="2" id="KW-0812">Transmembrane</keyword>
<dbReference type="Proteomes" id="UP000638648">
    <property type="component" value="Unassembled WGS sequence"/>
</dbReference>
<feature type="domain" description="Polysaccharide biosynthesis protein CapD-like" evidence="3">
    <location>
        <begin position="291"/>
        <end position="566"/>
    </location>
</feature>
<feature type="transmembrane region" description="Helical" evidence="2">
    <location>
        <begin position="84"/>
        <end position="104"/>
    </location>
</feature>
<gene>
    <name evidence="4" type="ORF">HEB94_009616</name>
</gene>
<evidence type="ECO:0000256" key="2">
    <source>
        <dbReference type="SAM" id="Phobius"/>
    </source>
</evidence>
<comment type="caution">
    <text evidence="4">The sequence shown here is derived from an EMBL/GenBank/DDBJ whole genome shotgun (WGS) entry which is preliminary data.</text>
</comment>
<dbReference type="PANTHER" id="PTHR43318">
    <property type="entry name" value="UDP-N-ACETYLGLUCOSAMINE 4,6-DEHYDRATASE"/>
    <property type="match status" value="1"/>
</dbReference>
<accession>A0A927RQY8</accession>
<evidence type="ECO:0000259" key="3">
    <source>
        <dbReference type="Pfam" id="PF02719"/>
    </source>
</evidence>
<feature type="transmembrane region" description="Helical" evidence="2">
    <location>
        <begin position="21"/>
        <end position="39"/>
    </location>
</feature>
<sequence length="610" mass="65554">MSQRGVGSLPSVPWARAGLTVNDVVAWVLSLGLATLFRYDGDLDRIDTRGLLVVTVLACVLQLAVGFLVKLYQGGYRTASFDEAVMIAAVGLVVGASLLILDLAVHPSRLVPLSVPFGGTAAAVLGMVTTRAMIRGLLEGTARPREGARTLVFGAGDGGHQLIRSMMTDPASPYLPVGLLDDDPGKRHLRISGVRVCGTRHDLVEVARRLGAEVLVVAVPSGRASLYREVAVEGRRRGLEVKVLPELSELLAPGHISIRDVRDIDVSDLLGRHQIDTDIQAIAGYLTGKRVLVTGAGGSIGAELCRQISRFEPAELMMLDRDESALHGVQLSIEGRALLDTDAVILADIRDNDRVMSIFEERQPEVVFHAAALKHLPMLEQYPEEGYKTNVLGTTHVLEAAAKVGVERFVNISTDKAANPISVLGRTKRLAERLTAHYAHSVQGNFLSVRFGNVLGSRGSVLTAFTRQIAAGGPVTVTHPEVSRYFMTIPEAVQLVIQAAAIGRGGEALVLDMGEPVRIVDVARQLIEMADADVEVVFTGMRPGEKLHEELLGEEEVDERPFHPLISHVAVPRLAPGEVEYADILGQARDDLLVCADGDPHISSDVQSSN</sequence>
<dbReference type="RefSeq" id="WP_192755755.1">
    <property type="nucleotide sequence ID" value="NZ_BAABJL010000084.1"/>
</dbReference>
<dbReference type="Pfam" id="PF02719">
    <property type="entry name" value="Polysacc_synt_2"/>
    <property type="match status" value="1"/>
</dbReference>
<reference evidence="4" key="1">
    <citation type="submission" date="2020-10" db="EMBL/GenBank/DDBJ databases">
        <title>Sequencing the genomes of 1000 actinobacteria strains.</title>
        <authorList>
            <person name="Klenk H.-P."/>
        </authorList>
    </citation>
    <scope>NUCLEOTIDE SEQUENCE</scope>
    <source>
        <strain evidence="4">DSM 45354</strain>
    </source>
</reference>
<comment type="similarity">
    <text evidence="1">Belongs to the polysaccharide synthase family.</text>
</comment>
<dbReference type="InterPro" id="IPR036291">
    <property type="entry name" value="NAD(P)-bd_dom_sf"/>
</dbReference>
<evidence type="ECO:0000313" key="4">
    <source>
        <dbReference type="EMBL" id="MBE1612768.1"/>
    </source>
</evidence>
<dbReference type="EMBL" id="JADBEM010000001">
    <property type="protein sequence ID" value="MBE1612768.1"/>
    <property type="molecule type" value="Genomic_DNA"/>
</dbReference>
<dbReference type="CDD" id="cd05237">
    <property type="entry name" value="UDP_invert_4-6DH_SDR_e"/>
    <property type="match status" value="1"/>
</dbReference>
<keyword evidence="2" id="KW-0472">Membrane</keyword>
<keyword evidence="2" id="KW-1133">Transmembrane helix</keyword>
<keyword evidence="5" id="KW-1185">Reference proteome</keyword>
<dbReference type="Gene3D" id="3.40.50.720">
    <property type="entry name" value="NAD(P)-binding Rossmann-like Domain"/>
    <property type="match status" value="2"/>
</dbReference>
<feature type="transmembrane region" description="Helical" evidence="2">
    <location>
        <begin position="51"/>
        <end position="72"/>
    </location>
</feature>
<dbReference type="InterPro" id="IPR051203">
    <property type="entry name" value="Polysaccharide_Synthase-Rel"/>
</dbReference>
<feature type="transmembrane region" description="Helical" evidence="2">
    <location>
        <begin position="110"/>
        <end position="128"/>
    </location>
</feature>
<protein>
    <submittedName>
        <fullName evidence="4">FlaA1/EpsC-like NDP-sugar epimerase</fullName>
    </submittedName>
</protein>
<dbReference type="Pfam" id="PF13727">
    <property type="entry name" value="CoA_binding_3"/>
    <property type="match status" value="1"/>
</dbReference>
<dbReference type="InterPro" id="IPR003869">
    <property type="entry name" value="Polysac_CapD-like"/>
</dbReference>
<evidence type="ECO:0000313" key="5">
    <source>
        <dbReference type="Proteomes" id="UP000638648"/>
    </source>
</evidence>
<name>A0A927RQY8_9ACTN</name>
<dbReference type="AlphaFoldDB" id="A0A927RQY8"/>
<dbReference type="SUPFAM" id="SSF51735">
    <property type="entry name" value="NAD(P)-binding Rossmann-fold domains"/>
    <property type="match status" value="2"/>
</dbReference>
<dbReference type="PANTHER" id="PTHR43318:SF1">
    <property type="entry name" value="POLYSACCHARIDE BIOSYNTHESIS PROTEIN EPSC-RELATED"/>
    <property type="match status" value="1"/>
</dbReference>